<dbReference type="RefSeq" id="WP_269881908.1">
    <property type="nucleotide sequence ID" value="NZ_JAQAGZ010000008.1"/>
</dbReference>
<reference evidence="1 2" key="1">
    <citation type="submission" date="2022-12" db="EMBL/GenBank/DDBJ databases">
        <title>Draft genome sequence of Paenibacillus sp. dW9.</title>
        <authorList>
            <person name="Choi E.-W."/>
            <person name="Kim D.-U."/>
        </authorList>
    </citation>
    <scope>NUCLEOTIDE SEQUENCE [LARGE SCALE GENOMIC DNA]</scope>
    <source>
        <strain evidence="2">dW9</strain>
    </source>
</reference>
<evidence type="ECO:0000313" key="1">
    <source>
        <dbReference type="EMBL" id="MCZ8513391.1"/>
    </source>
</evidence>
<dbReference type="EMBL" id="JAQAGZ010000008">
    <property type="protein sequence ID" value="MCZ8513391.1"/>
    <property type="molecule type" value="Genomic_DNA"/>
</dbReference>
<protein>
    <recommendedName>
        <fullName evidence="3">Phage protein</fullName>
    </recommendedName>
</protein>
<name>A0ABT4Q995_9BACL</name>
<evidence type="ECO:0008006" key="3">
    <source>
        <dbReference type="Google" id="ProtNLM"/>
    </source>
</evidence>
<sequence length="65" mass="7674">MIERYVLVNEPDKTMFVFGKNGQYYGHIIKNKTEKAPAKLVFETEKFGSIVELKEAYPEFRNKEE</sequence>
<proteinExistence type="predicted"/>
<comment type="caution">
    <text evidence="1">The sequence shown here is derived from an EMBL/GenBank/DDBJ whole genome shotgun (WGS) entry which is preliminary data.</text>
</comment>
<gene>
    <name evidence="1" type="ORF">O9H85_13325</name>
</gene>
<keyword evidence="2" id="KW-1185">Reference proteome</keyword>
<organism evidence="1 2">
    <name type="scientific">Paenibacillus gyeongsangnamensis</name>
    <dbReference type="NCBI Taxonomy" id="3388067"/>
    <lineage>
        <taxon>Bacteria</taxon>
        <taxon>Bacillati</taxon>
        <taxon>Bacillota</taxon>
        <taxon>Bacilli</taxon>
        <taxon>Bacillales</taxon>
        <taxon>Paenibacillaceae</taxon>
        <taxon>Paenibacillus</taxon>
    </lineage>
</organism>
<evidence type="ECO:0000313" key="2">
    <source>
        <dbReference type="Proteomes" id="UP001527882"/>
    </source>
</evidence>
<dbReference type="Proteomes" id="UP001527882">
    <property type="component" value="Unassembled WGS sequence"/>
</dbReference>
<accession>A0ABT4Q995</accession>